<evidence type="ECO:0000256" key="1">
    <source>
        <dbReference type="ARBA" id="ARBA00004201"/>
    </source>
</evidence>
<evidence type="ECO:0000256" key="5">
    <source>
        <dbReference type="SAM" id="MobiDB-lite"/>
    </source>
</evidence>
<feature type="region of interest" description="Disordered" evidence="5">
    <location>
        <begin position="300"/>
        <end position="407"/>
    </location>
</feature>
<dbReference type="GeneID" id="28733401"/>
<proteinExistence type="inferred from homology"/>
<dbReference type="Gene3D" id="3.40.50.10260">
    <property type="entry name" value="YjeF N-terminal domain"/>
    <property type="match status" value="1"/>
</dbReference>
<feature type="compositionally biased region" description="Polar residues" evidence="5">
    <location>
        <begin position="90"/>
        <end position="99"/>
    </location>
</feature>
<feature type="domain" description="DFDF" evidence="7">
    <location>
        <begin position="253"/>
        <end position="289"/>
    </location>
</feature>
<dbReference type="OrthoDB" id="407558at2759"/>
<dbReference type="Pfam" id="PF03853">
    <property type="entry name" value="YjeF_N"/>
    <property type="match status" value="1"/>
</dbReference>
<dbReference type="EMBL" id="LFJN01000034">
    <property type="protein sequence ID" value="KPI36041.1"/>
    <property type="molecule type" value="Genomic_DNA"/>
</dbReference>
<evidence type="ECO:0000256" key="4">
    <source>
        <dbReference type="ARBA" id="ARBA00022490"/>
    </source>
</evidence>
<feature type="region of interest" description="Disordered" evidence="5">
    <location>
        <begin position="65"/>
        <end position="99"/>
    </location>
</feature>
<dbReference type="GO" id="GO:0031087">
    <property type="term" value="P:deadenylation-independent decapping of nuclear-transcribed mRNA"/>
    <property type="evidence" value="ECO:0007669"/>
    <property type="project" value="TreeGrafter"/>
</dbReference>
<gene>
    <name evidence="8" type="ORF">AB675_1619</name>
</gene>
<comment type="subcellular location">
    <subcellularLocation>
        <location evidence="1">Cytoplasm</location>
        <location evidence="1">P-body</location>
    </subcellularLocation>
</comment>
<dbReference type="PANTHER" id="PTHR13612">
    <property type="entry name" value="ENHANCER OF MRNA-DECAPPING PROTEIN 3"/>
    <property type="match status" value="1"/>
</dbReference>
<dbReference type="PROSITE" id="PS51385">
    <property type="entry name" value="YJEF_N"/>
    <property type="match status" value="1"/>
</dbReference>
<feature type="compositionally biased region" description="Basic and acidic residues" evidence="5">
    <location>
        <begin position="330"/>
        <end position="349"/>
    </location>
</feature>
<feature type="domain" description="YjeF N-terminal" evidence="6">
    <location>
        <begin position="430"/>
        <end position="667"/>
    </location>
</feature>
<sequence length="688" mass="73722">MAAEFVGYTILVTLRTPANAQLQGVVANVVDQNLILQDVLLLWSGQRIPSYTLNADLIADLEVAPSQPSSSSLPTPTATSHPYPGASAQHVPSNGSQTYQQTAYQDPAILSYHKPSHQPVSPIMIADGIVPSPVSPQGRGIVKQSSVSSIATSQPLKPNRRDSEATAILTEPFDALALGVNDKKVAKKHRSTPSQAVPGIIDVKSMHAPSIAAPVKEKKPGKGKGWRSTPLIEERPTRRQRLRKAEETNGWATEDATDIQDMPEFDFASNLSKFDKRQVFDDLRRDDHIPTDERLVSFNRLARPGTNGGKNLHFSENVLDGTNNGNNDPWKSEAGETEDDGHVEPDHYSSGRGSRRANSRRPHTSSRKASLLSSHVADPRNASPRPLSRVATATTLSKSGRTSSLNGLPRATFRLASNNKPVHCVSPLQMLEIEQLCTSDLGLSEEQLSENAGRSIAEAILKSSPEAKCIVFLVGNHKTGSRAVAAARHLRNRRLRVTVILLGGEREDSVLESVRRQLNTYKKGGGWVEKWDEYQSKLTNAATTATKGAAATTPDIIVDALLGIHTTFDELRTDDQAVAFEMTRWAGRNGNILSIDVPSGVSASSGLLSEADEGSGQAVVMDVKGVICLAAPKTGLLQTMANAHAEGFPMAWEVVVVDIGVSTSAGSDMGVGVGGGRALISGAVGSWM</sequence>
<dbReference type="RefSeq" id="XP_017996004.1">
    <property type="nucleotide sequence ID" value="XM_018141521.1"/>
</dbReference>
<feature type="compositionally biased region" description="Polar residues" evidence="5">
    <location>
        <begin position="320"/>
        <end position="329"/>
    </location>
</feature>
<dbReference type="PROSITE" id="PS51512">
    <property type="entry name" value="DFDF"/>
    <property type="match status" value="1"/>
</dbReference>
<evidence type="ECO:0000256" key="3">
    <source>
        <dbReference type="ARBA" id="ARBA00015797"/>
    </source>
</evidence>
<evidence type="ECO:0000259" key="6">
    <source>
        <dbReference type="PROSITE" id="PS51385"/>
    </source>
</evidence>
<feature type="compositionally biased region" description="Polar residues" evidence="5">
    <location>
        <begin position="391"/>
        <end position="406"/>
    </location>
</feature>
<dbReference type="PANTHER" id="PTHR13612:SF0">
    <property type="entry name" value="ENHANCER OF MRNA-DECAPPING PROTEIN 3"/>
    <property type="match status" value="1"/>
</dbReference>
<dbReference type="SMART" id="SM01199">
    <property type="entry name" value="FDF"/>
    <property type="match status" value="1"/>
</dbReference>
<dbReference type="VEuPathDB" id="FungiDB:AB675_1619"/>
<accession>A0A0N0NIN7</accession>
<feature type="compositionally biased region" description="Low complexity" evidence="5">
    <location>
        <begin position="65"/>
        <end position="82"/>
    </location>
</feature>
<keyword evidence="4" id="KW-0963">Cytoplasm</keyword>
<dbReference type="Pfam" id="PF09532">
    <property type="entry name" value="FDF"/>
    <property type="match status" value="1"/>
</dbReference>
<evidence type="ECO:0000313" key="9">
    <source>
        <dbReference type="Proteomes" id="UP000038010"/>
    </source>
</evidence>
<dbReference type="GO" id="GO:0033962">
    <property type="term" value="P:P-body assembly"/>
    <property type="evidence" value="ECO:0007669"/>
    <property type="project" value="TreeGrafter"/>
</dbReference>
<evidence type="ECO:0000313" key="8">
    <source>
        <dbReference type="EMBL" id="KPI36041.1"/>
    </source>
</evidence>
<evidence type="ECO:0000256" key="2">
    <source>
        <dbReference type="ARBA" id="ARBA00006610"/>
    </source>
</evidence>
<organism evidence="8 9">
    <name type="scientific">Cyphellophora attinorum</name>
    <dbReference type="NCBI Taxonomy" id="1664694"/>
    <lineage>
        <taxon>Eukaryota</taxon>
        <taxon>Fungi</taxon>
        <taxon>Dikarya</taxon>
        <taxon>Ascomycota</taxon>
        <taxon>Pezizomycotina</taxon>
        <taxon>Eurotiomycetes</taxon>
        <taxon>Chaetothyriomycetidae</taxon>
        <taxon>Chaetothyriales</taxon>
        <taxon>Cyphellophoraceae</taxon>
        <taxon>Cyphellophora</taxon>
    </lineage>
</organism>
<keyword evidence="9" id="KW-1185">Reference proteome</keyword>
<name>A0A0N0NIN7_9EURO</name>
<dbReference type="GO" id="GO:0003729">
    <property type="term" value="F:mRNA binding"/>
    <property type="evidence" value="ECO:0007669"/>
    <property type="project" value="TreeGrafter"/>
</dbReference>
<feature type="compositionally biased region" description="Basic residues" evidence="5">
    <location>
        <begin position="353"/>
        <end position="366"/>
    </location>
</feature>
<dbReference type="InterPro" id="IPR004443">
    <property type="entry name" value="YjeF_N_dom"/>
</dbReference>
<protein>
    <recommendedName>
        <fullName evidence="3">Enhancer of mRNA-decapping protein 3</fullName>
    </recommendedName>
</protein>
<dbReference type="InterPro" id="IPR036652">
    <property type="entry name" value="YjeF_N_dom_sf"/>
</dbReference>
<dbReference type="InterPro" id="IPR025762">
    <property type="entry name" value="DFDF"/>
</dbReference>
<dbReference type="SUPFAM" id="SSF64153">
    <property type="entry name" value="YjeF N-terminal domain-like"/>
    <property type="match status" value="1"/>
</dbReference>
<dbReference type="InterPro" id="IPR019050">
    <property type="entry name" value="FDF_dom"/>
</dbReference>
<dbReference type="Proteomes" id="UP000038010">
    <property type="component" value="Unassembled WGS sequence"/>
</dbReference>
<comment type="caution">
    <text evidence="8">The sequence shown here is derived from an EMBL/GenBank/DDBJ whole genome shotgun (WGS) entry which is preliminary data.</text>
</comment>
<reference evidence="8 9" key="1">
    <citation type="submission" date="2015-06" db="EMBL/GenBank/DDBJ databases">
        <title>Draft genome of the ant-associated black yeast Phialophora attae CBS 131958.</title>
        <authorList>
            <person name="Moreno L.F."/>
            <person name="Stielow B.J."/>
            <person name="de Hoog S."/>
            <person name="Vicente V.A."/>
            <person name="Weiss V.A."/>
            <person name="de Vries M."/>
            <person name="Cruz L.M."/>
            <person name="Souza E.M."/>
        </authorList>
    </citation>
    <scope>NUCLEOTIDE SEQUENCE [LARGE SCALE GENOMIC DNA]</scope>
    <source>
        <strain evidence="8 9">CBS 131958</strain>
    </source>
</reference>
<dbReference type="AlphaFoldDB" id="A0A0N0NIN7"/>
<dbReference type="STRING" id="1664694.A0A0N0NIN7"/>
<comment type="similarity">
    <text evidence="2">Belongs to the EDC3 family.</text>
</comment>
<evidence type="ECO:0000259" key="7">
    <source>
        <dbReference type="PROSITE" id="PS51512"/>
    </source>
</evidence>
<dbReference type="GO" id="GO:0000932">
    <property type="term" value="C:P-body"/>
    <property type="evidence" value="ECO:0007669"/>
    <property type="project" value="UniProtKB-SubCell"/>
</dbReference>